<evidence type="ECO:0000313" key="3">
    <source>
        <dbReference type="Proteomes" id="UP000537718"/>
    </source>
</evidence>
<dbReference type="AlphaFoldDB" id="A0A7W9DKR5"/>
<dbReference type="EMBL" id="JACHCF010000008">
    <property type="protein sequence ID" value="MBB5622463.1"/>
    <property type="molecule type" value="Genomic_DNA"/>
</dbReference>
<organism evidence="2 3">
    <name type="scientific">Pedobacter cryoconitis</name>
    <dbReference type="NCBI Taxonomy" id="188932"/>
    <lineage>
        <taxon>Bacteria</taxon>
        <taxon>Pseudomonadati</taxon>
        <taxon>Bacteroidota</taxon>
        <taxon>Sphingobacteriia</taxon>
        <taxon>Sphingobacteriales</taxon>
        <taxon>Sphingobacteriaceae</taxon>
        <taxon>Pedobacter</taxon>
    </lineage>
</organism>
<gene>
    <name evidence="2" type="ORF">HDE69_003538</name>
</gene>
<dbReference type="Pfam" id="PF20508">
    <property type="entry name" value="DUF6734"/>
    <property type="match status" value="1"/>
</dbReference>
<evidence type="ECO:0000259" key="1">
    <source>
        <dbReference type="Pfam" id="PF20508"/>
    </source>
</evidence>
<feature type="domain" description="DUF6734" evidence="1">
    <location>
        <begin position="1"/>
        <end position="293"/>
    </location>
</feature>
<comment type="caution">
    <text evidence="2">The sequence shown here is derived from an EMBL/GenBank/DDBJ whole genome shotgun (WGS) entry which is preliminary data.</text>
</comment>
<dbReference type="RefSeq" id="WP_183868374.1">
    <property type="nucleotide sequence ID" value="NZ_JACHCF010000008.1"/>
</dbReference>
<accession>A0A7W9DKR5</accession>
<sequence length="303" mass="35348">MKLVQSFWSKPYINSAVDAAETRLHGGWIDKKYYYMSWALSCLQLCRYYDHVELVTDRLGKKILIDTLELPYTNVRLGLDDLNDYPADLWALGKLYAYGLQNEPFLHVDSDLFIWEELRSDMTKSPLVAQHLEKEYAFYKNLMEEVAPLNLHIPECIKARHRIEPINAYNMGITGGHDLEFFRLYTIEAFKFINANKQNFSRMALGPFNTIFEQVLFYSLAQTHQKPVNLYTYTTGEHLVDDEMKGLERFRKTPPQSGLTHLYGSCKGMQPFCDEVSYKLKKYHPVSYEKIMDIVEAEAVLSF</sequence>
<protein>
    <recommendedName>
        <fullName evidence="1">DUF6734 domain-containing protein</fullName>
    </recommendedName>
</protein>
<dbReference type="InterPro" id="IPR046621">
    <property type="entry name" value="DUF6734"/>
</dbReference>
<reference evidence="2 3" key="1">
    <citation type="submission" date="2020-08" db="EMBL/GenBank/DDBJ databases">
        <title>Genomic Encyclopedia of Type Strains, Phase IV (KMG-V): Genome sequencing to study the core and pangenomes of soil and plant-associated prokaryotes.</title>
        <authorList>
            <person name="Whitman W."/>
        </authorList>
    </citation>
    <scope>NUCLEOTIDE SEQUENCE [LARGE SCALE GENOMIC DNA]</scope>
    <source>
        <strain evidence="2 3">MP7CTX6</strain>
    </source>
</reference>
<evidence type="ECO:0000313" key="2">
    <source>
        <dbReference type="EMBL" id="MBB5622463.1"/>
    </source>
</evidence>
<dbReference type="Proteomes" id="UP000537718">
    <property type="component" value="Unassembled WGS sequence"/>
</dbReference>
<name>A0A7W9DKR5_9SPHI</name>
<proteinExistence type="predicted"/>